<dbReference type="Proteomes" id="UP000039324">
    <property type="component" value="Unassembled WGS sequence"/>
</dbReference>
<keyword evidence="7" id="KW-0496">Mitochondrion</keyword>
<dbReference type="EMBL" id="CDSF01000057">
    <property type="protein sequence ID" value="CEO96224.1"/>
    <property type="molecule type" value="Genomic_DNA"/>
</dbReference>
<feature type="repeat" description="WD" evidence="4">
    <location>
        <begin position="209"/>
        <end position="249"/>
    </location>
</feature>
<name>A0A0G4IM48_PLABS</name>
<dbReference type="STRING" id="37360.A0A0G4IM48"/>
<evidence type="ECO:0000256" key="2">
    <source>
        <dbReference type="ARBA" id="ARBA00022574"/>
    </source>
</evidence>
<proteinExistence type="predicted"/>
<dbReference type="PROSITE" id="PS50294">
    <property type="entry name" value="WD_REPEATS_REGION"/>
    <property type="match status" value="3"/>
</dbReference>
<keyword evidence="2 4" id="KW-0853">WD repeat</keyword>
<protein>
    <submittedName>
        <fullName evidence="6">Uncharacterized protein</fullName>
    </submittedName>
</protein>
<evidence type="ECO:0000313" key="8">
    <source>
        <dbReference type="Proteomes" id="UP000039324"/>
    </source>
</evidence>
<keyword evidence="3" id="KW-0677">Repeat</keyword>
<dbReference type="InterPro" id="IPR036322">
    <property type="entry name" value="WD40_repeat_dom_sf"/>
</dbReference>
<feature type="region of interest" description="Disordered" evidence="5">
    <location>
        <begin position="309"/>
        <end position="350"/>
    </location>
</feature>
<feature type="repeat" description="WD" evidence="4">
    <location>
        <begin position="129"/>
        <end position="170"/>
    </location>
</feature>
<evidence type="ECO:0000313" key="7">
    <source>
        <dbReference type="EMBL" id="SPQ99157.1"/>
    </source>
</evidence>
<organism evidence="6 8">
    <name type="scientific">Plasmodiophora brassicae</name>
    <name type="common">Clubroot disease agent</name>
    <dbReference type="NCBI Taxonomy" id="37360"/>
    <lineage>
        <taxon>Eukaryota</taxon>
        <taxon>Sar</taxon>
        <taxon>Rhizaria</taxon>
        <taxon>Endomyxa</taxon>
        <taxon>Phytomyxea</taxon>
        <taxon>Plasmodiophorida</taxon>
        <taxon>Plasmodiophoridae</taxon>
        <taxon>Plasmodiophora</taxon>
    </lineage>
</organism>
<gene>
    <name evidence="6" type="ORF">PBRA_004895</name>
    <name evidence="7" type="ORF">PLBR_LOCUS6372</name>
</gene>
<dbReference type="SUPFAM" id="SSF50978">
    <property type="entry name" value="WD40 repeat-like"/>
    <property type="match status" value="1"/>
</dbReference>
<dbReference type="InterPro" id="IPR020472">
    <property type="entry name" value="WD40_PAC1"/>
</dbReference>
<geneLocation type="mitochondrion" evidence="7"/>
<dbReference type="SMART" id="SM00320">
    <property type="entry name" value="WD40"/>
    <property type="match status" value="6"/>
</dbReference>
<dbReference type="Proteomes" id="UP000290189">
    <property type="component" value="Unassembled WGS sequence"/>
</dbReference>
<sequence length="350" mass="37509">MAPTTLPSCVHVCCGSYDRAVCGFDLVLRPEDSAEDRQAAIQFTRRYATAAHSGPVRCVASRGNVLASAGDDEIIRLYDVAKMVEIGSLMEQSASITHLQMGNGIMLSGAEDGTICVWSVKAWDCLSTISAHKGRITGLALHPTSPVALSVGADRSLCIWDLAKFKKVFSIKAKTGTHSLQWSPSGEHYAFLCDKECRVSDRNGNLLWSLAHDSRVLSFAFIAETYVATGTDDGTIRVWSCTAGEDVAVLQGHDKRVSALASVQHGLLASASSDGRILLWDLQCPDVPLGAFEANLRITSLCSVRTDTPSIATDATSPAPAETPVTKGKKTKSAASRRQKLRGVRKTISK</sequence>
<accession>A0A0G4IM48</accession>
<dbReference type="PANTHER" id="PTHR44675:SF1">
    <property type="entry name" value="P21-ACTIVATED PROTEIN KINASE-INTERACTING PROTEIN 1"/>
    <property type="match status" value="1"/>
</dbReference>
<keyword evidence="8" id="KW-1185">Reference proteome</keyword>
<reference evidence="6 8" key="1">
    <citation type="submission" date="2015-02" db="EMBL/GenBank/DDBJ databases">
        <authorList>
            <person name="Chooi Y.-H."/>
        </authorList>
    </citation>
    <scope>NUCLEOTIDE SEQUENCE [LARGE SCALE GENOMIC DNA]</scope>
    <source>
        <strain evidence="6">E3</strain>
    </source>
</reference>
<dbReference type="InterPro" id="IPR015943">
    <property type="entry name" value="WD40/YVTN_repeat-like_dom_sf"/>
</dbReference>
<dbReference type="PROSITE" id="PS50082">
    <property type="entry name" value="WD_REPEATS_2"/>
    <property type="match status" value="3"/>
</dbReference>
<dbReference type="AlphaFoldDB" id="A0A0G4IM48"/>
<dbReference type="PROSITE" id="PS00678">
    <property type="entry name" value="WD_REPEATS_1"/>
    <property type="match status" value="2"/>
</dbReference>
<evidence type="ECO:0000313" key="9">
    <source>
        <dbReference type="Proteomes" id="UP000290189"/>
    </source>
</evidence>
<dbReference type="InterPro" id="IPR019775">
    <property type="entry name" value="WD40_repeat_CS"/>
</dbReference>
<feature type="repeat" description="WD" evidence="4">
    <location>
        <begin position="250"/>
        <end position="283"/>
    </location>
</feature>
<feature type="compositionally biased region" description="Basic residues" evidence="5">
    <location>
        <begin position="327"/>
        <end position="350"/>
    </location>
</feature>
<evidence type="ECO:0000256" key="4">
    <source>
        <dbReference type="PROSITE-ProRule" id="PRU00221"/>
    </source>
</evidence>
<dbReference type="EMBL" id="OVEO01000011">
    <property type="protein sequence ID" value="SPQ99157.1"/>
    <property type="molecule type" value="Genomic_DNA"/>
</dbReference>
<evidence type="ECO:0000256" key="1">
    <source>
        <dbReference type="ARBA" id="ARBA00022517"/>
    </source>
</evidence>
<keyword evidence="1" id="KW-0690">Ribosome biogenesis</keyword>
<dbReference type="GO" id="GO:0042254">
    <property type="term" value="P:ribosome biogenesis"/>
    <property type="evidence" value="ECO:0007669"/>
    <property type="project" value="UniProtKB-KW"/>
</dbReference>
<dbReference type="CDD" id="cd00200">
    <property type="entry name" value="WD40"/>
    <property type="match status" value="1"/>
</dbReference>
<dbReference type="InterPro" id="IPR001680">
    <property type="entry name" value="WD40_rpt"/>
</dbReference>
<reference evidence="7 9" key="2">
    <citation type="submission" date="2018-03" db="EMBL/GenBank/DDBJ databases">
        <authorList>
            <person name="Fogelqvist J."/>
        </authorList>
    </citation>
    <scope>NUCLEOTIDE SEQUENCE [LARGE SCALE GENOMIC DNA]</scope>
</reference>
<evidence type="ECO:0000313" key="6">
    <source>
        <dbReference type="EMBL" id="CEO96224.1"/>
    </source>
</evidence>
<dbReference type="PANTHER" id="PTHR44675">
    <property type="entry name" value="PAK1 INTERACTING PROTEIN 1"/>
    <property type="match status" value="1"/>
</dbReference>
<dbReference type="PRINTS" id="PR00320">
    <property type="entry name" value="GPROTEINBRPT"/>
</dbReference>
<dbReference type="Pfam" id="PF00400">
    <property type="entry name" value="WD40"/>
    <property type="match status" value="5"/>
</dbReference>
<evidence type="ECO:0000256" key="3">
    <source>
        <dbReference type="ARBA" id="ARBA00022737"/>
    </source>
</evidence>
<evidence type="ECO:0000256" key="5">
    <source>
        <dbReference type="SAM" id="MobiDB-lite"/>
    </source>
</evidence>
<dbReference type="OMA" id="IIIWRTK"/>
<dbReference type="OrthoDB" id="308449at2759"/>
<dbReference type="Gene3D" id="2.130.10.10">
    <property type="entry name" value="YVTN repeat-like/Quinoprotein amine dehydrogenase"/>
    <property type="match status" value="2"/>
</dbReference>
<dbReference type="InterPro" id="IPR051959">
    <property type="entry name" value="PAK1-Kinase_Regulator"/>
</dbReference>